<dbReference type="RefSeq" id="WP_163776415.1">
    <property type="nucleotide sequence ID" value="NZ_AP022569.1"/>
</dbReference>
<dbReference type="Pfam" id="PF18313">
    <property type="entry name" value="TLP1_add_C"/>
    <property type="match status" value="1"/>
</dbReference>
<evidence type="ECO:0000313" key="5">
    <source>
        <dbReference type="EMBL" id="BBX46239.1"/>
    </source>
</evidence>
<dbReference type="GO" id="GO:0016746">
    <property type="term" value="F:acyltransferase activity"/>
    <property type="evidence" value="ECO:0007669"/>
    <property type="project" value="UniProtKB-KW"/>
</dbReference>
<feature type="domain" description="Thiolase-like protein type 1 additional C-terminal" evidence="4">
    <location>
        <begin position="426"/>
        <end position="506"/>
    </location>
</feature>
<dbReference type="InterPro" id="IPR016039">
    <property type="entry name" value="Thiolase-like"/>
</dbReference>
<keyword evidence="6" id="KW-1185">Reference proteome</keyword>
<dbReference type="Proteomes" id="UP000465866">
    <property type="component" value="Chromosome"/>
</dbReference>
<accession>A0A7I7KX27</accession>
<dbReference type="NCBIfam" id="NF006105">
    <property type="entry name" value="PRK08257.1-4"/>
    <property type="match status" value="1"/>
</dbReference>
<evidence type="ECO:0000256" key="3">
    <source>
        <dbReference type="ARBA" id="ARBA00023315"/>
    </source>
</evidence>
<sequence>MAVGAIDPRTPVVVGVGQFTERIDDPGYRGLSSVDLATEAVRAALADTGADVGTVAQAIEVFAGLRQFEICTPFTKPPLGCSDNYVRSVANRVGADPARAVLEPIGGNGPQKLMTEFAGAIAAGDIEVALILGSEPGSTAKYFAGRDDKPDFTEHVGGQLEDRGYGFEQYMSEYTAKHGLTGAPVQYGLLDNARRGRLGFGVTDYRHAMAELFAPFSKVAAKNPFSSSPVERSVQEIETVTDENRMICDPYPRLLVARDTVNQGAAALVMSVSAARRLGVPEGRWVYLRGHADQTEQDLLDRVDVSISYSAKQAVAEALRVADIGIDGVATFDLYSCFPFPVFAVCDDFGLTADDPRGLTLTGGLPYFGGPGNSYSLHGIAETVAAMRDKPGSFGLVGANGGVMSKYSVGVYSTNAGEWAVDRSKELQQNIAALPKVPVTRNANGAATIETYSVHYDWPATTGVIIGRLDDDGSRFMALSEDENLVALMTDGDPLGARITVQSTGEGINRAALR</sequence>
<organism evidence="5 6">
    <name type="scientific">Mycobacterium cookii</name>
    <dbReference type="NCBI Taxonomy" id="1775"/>
    <lineage>
        <taxon>Bacteria</taxon>
        <taxon>Bacillati</taxon>
        <taxon>Actinomycetota</taxon>
        <taxon>Actinomycetes</taxon>
        <taxon>Mycobacteriales</taxon>
        <taxon>Mycobacteriaceae</taxon>
        <taxon>Mycobacterium</taxon>
    </lineage>
</organism>
<dbReference type="AlphaFoldDB" id="A0A7I7KX27"/>
<dbReference type="EMBL" id="AP022569">
    <property type="protein sequence ID" value="BBX46239.1"/>
    <property type="molecule type" value="Genomic_DNA"/>
</dbReference>
<evidence type="ECO:0000259" key="4">
    <source>
        <dbReference type="Pfam" id="PF18313"/>
    </source>
</evidence>
<proteinExistence type="inferred from homology"/>
<evidence type="ECO:0000313" key="6">
    <source>
        <dbReference type="Proteomes" id="UP000465866"/>
    </source>
</evidence>
<dbReference type="KEGG" id="mcoo:MCOO_22540"/>
<comment type="similarity">
    <text evidence="1">Belongs to the thiolase-like superfamily. Thiolase family.</text>
</comment>
<evidence type="ECO:0000256" key="2">
    <source>
        <dbReference type="ARBA" id="ARBA00022679"/>
    </source>
</evidence>
<keyword evidence="3" id="KW-0012">Acyltransferase</keyword>
<name>A0A7I7KX27_9MYCO</name>
<gene>
    <name evidence="5" type="ORF">MCOO_22540</name>
</gene>
<reference evidence="5 6" key="1">
    <citation type="journal article" date="2019" name="Emerg. Microbes Infect.">
        <title>Comprehensive subspecies identification of 175 nontuberculous mycobacteria species based on 7547 genomic profiles.</title>
        <authorList>
            <person name="Matsumoto Y."/>
            <person name="Kinjo T."/>
            <person name="Motooka D."/>
            <person name="Nabeya D."/>
            <person name="Jung N."/>
            <person name="Uechi K."/>
            <person name="Horii T."/>
            <person name="Iida T."/>
            <person name="Fujita J."/>
            <person name="Nakamura S."/>
        </authorList>
    </citation>
    <scope>NUCLEOTIDE SEQUENCE [LARGE SCALE GENOMIC DNA]</scope>
    <source>
        <strain evidence="5 6">JCM 12404</strain>
    </source>
</reference>
<dbReference type="PANTHER" id="PTHR18919">
    <property type="entry name" value="ACETYL-COA C-ACYLTRANSFERASE"/>
    <property type="match status" value="1"/>
</dbReference>
<dbReference type="InterPro" id="IPR040771">
    <property type="entry name" value="TLP1_add_C"/>
</dbReference>
<dbReference type="SUPFAM" id="SSF53901">
    <property type="entry name" value="Thiolase-like"/>
    <property type="match status" value="2"/>
</dbReference>
<dbReference type="Gene3D" id="2.40.50.840">
    <property type="match status" value="1"/>
</dbReference>
<dbReference type="PANTHER" id="PTHR18919:SF139">
    <property type="entry name" value="THIOLASE-LIKE PROTEIN TYPE 1 ADDITIONAL C-TERMINAL DOMAIN-CONTAINING PROTEIN"/>
    <property type="match status" value="1"/>
</dbReference>
<evidence type="ECO:0000256" key="1">
    <source>
        <dbReference type="ARBA" id="ARBA00010982"/>
    </source>
</evidence>
<keyword evidence="2 5" id="KW-0808">Transferase</keyword>
<dbReference type="Gene3D" id="3.40.47.10">
    <property type="match status" value="1"/>
</dbReference>
<protein>
    <submittedName>
        <fullName evidence="5">Acetyl-CoA acetyltransferase</fullName>
    </submittedName>
</protein>